<evidence type="ECO:0000256" key="1">
    <source>
        <dbReference type="SAM" id="MobiDB-lite"/>
    </source>
</evidence>
<evidence type="ECO:0000313" key="2">
    <source>
        <dbReference type="EMBL" id="GIU67551.1"/>
    </source>
</evidence>
<reference evidence="2" key="2">
    <citation type="journal article" date="2023" name="ISME Commun">
        <title>Characterization of a bloom-associated alphaproteobacterial lineage, 'Candidatus Phycosocius': insights into freshwater algal-bacterial interactions.</title>
        <authorList>
            <person name="Tanabe Y."/>
            <person name="Yamaguchi H."/>
            <person name="Yoshida M."/>
            <person name="Kai A."/>
            <person name="Okazaki Y."/>
        </authorList>
    </citation>
    <scope>NUCLEOTIDE SEQUENCE</scope>
    <source>
        <strain evidence="2">BOTRYCO-1</strain>
    </source>
</reference>
<protein>
    <submittedName>
        <fullName evidence="2">Uncharacterized protein</fullName>
    </submittedName>
</protein>
<proteinExistence type="predicted"/>
<sequence>MVTALDWQTYPQMSSRGLSVPVRVATRLGALLVWLGLGFALMLSSPQTPEDLPELQPISVAVDPLLPLPPMPKPIVRKQSLPAVSDRVANLRSPIVNSLTNTQAPIQEQAASSEAPPNAQIGASAPQGLAASNRAIIQAQQCVQLDPKDRPPDCPPNDVLKQLLERARGPHYRPKNVTAFTSNEMRWRDVPPPCLEDGESYSNKGGVTCFRIGTPPSRVRSPKEICEAKGIDACAPTPSQDAVKAALKIRNSP</sequence>
<dbReference type="RefSeq" id="WP_284360484.1">
    <property type="nucleotide sequence ID" value="NZ_BPFZ01000010.1"/>
</dbReference>
<evidence type="ECO:0000313" key="3">
    <source>
        <dbReference type="Proteomes" id="UP001161064"/>
    </source>
</evidence>
<comment type="caution">
    <text evidence="2">The sequence shown here is derived from an EMBL/GenBank/DDBJ whole genome shotgun (WGS) entry which is preliminary data.</text>
</comment>
<dbReference type="EMBL" id="BPFZ01000010">
    <property type="protein sequence ID" value="GIU67551.1"/>
    <property type="molecule type" value="Genomic_DNA"/>
</dbReference>
<dbReference type="Proteomes" id="UP001161064">
    <property type="component" value="Unassembled WGS sequence"/>
</dbReference>
<name>A0ABQ4PX45_9PROT</name>
<reference evidence="2" key="1">
    <citation type="submission" date="2021-05" db="EMBL/GenBank/DDBJ databases">
        <authorList>
            <person name="Tanabe Y."/>
        </authorList>
    </citation>
    <scope>NUCLEOTIDE SEQUENCE</scope>
    <source>
        <strain evidence="2">BOTRYCO-1</strain>
    </source>
</reference>
<organism evidence="2 3">
    <name type="scientific">Candidatus Phycosocius spiralis</name>
    <dbReference type="NCBI Taxonomy" id="2815099"/>
    <lineage>
        <taxon>Bacteria</taxon>
        <taxon>Pseudomonadati</taxon>
        <taxon>Pseudomonadota</taxon>
        <taxon>Alphaproteobacteria</taxon>
        <taxon>Caulobacterales</taxon>
        <taxon>Caulobacterales incertae sedis</taxon>
        <taxon>Candidatus Phycosocius</taxon>
    </lineage>
</organism>
<feature type="region of interest" description="Disordered" evidence="1">
    <location>
        <begin position="106"/>
        <end position="127"/>
    </location>
</feature>
<gene>
    <name evidence="2" type="ORF">PsB1_1705</name>
</gene>
<accession>A0ABQ4PX45</accession>
<keyword evidence="3" id="KW-1185">Reference proteome</keyword>